<proteinExistence type="predicted"/>
<organism evidence="2 3">
    <name type="scientific">Tenacibaculum platacis</name>
    <dbReference type="NCBI Taxonomy" id="3137852"/>
    <lineage>
        <taxon>Bacteria</taxon>
        <taxon>Pseudomonadati</taxon>
        <taxon>Bacteroidota</taxon>
        <taxon>Flavobacteriia</taxon>
        <taxon>Flavobacteriales</taxon>
        <taxon>Flavobacteriaceae</taxon>
        <taxon>Tenacibaculum</taxon>
    </lineage>
</organism>
<name>A0ABP1EI98_9FLAO</name>
<dbReference type="Proteomes" id="UP001497416">
    <property type="component" value="Unassembled WGS sequence"/>
</dbReference>
<dbReference type="EMBL" id="CAXIXY010000003">
    <property type="protein sequence ID" value="CAL2080921.1"/>
    <property type="molecule type" value="Genomic_DNA"/>
</dbReference>
<protein>
    <submittedName>
        <fullName evidence="2">Rhs family protein</fullName>
    </submittedName>
</protein>
<gene>
    <name evidence="2" type="ORF">T190607A01A_11110</name>
</gene>
<feature type="signal peptide" evidence="1">
    <location>
        <begin position="1"/>
        <end position="19"/>
    </location>
</feature>
<sequence length="1204" mass="133890">MRKLTISISMLMLSLLGYGQQSLGNSNSSVTDLPNVIPPSPTVANLMKFEEVPVDTYSGQPNISIPLYAKKLDGGLGFSASLSYNTSGVKIDERSGWTGTGWSLFAGGVISRTVMGIHDEAKEVSVVGDGAPGDVGAFHSGFYDQVKYLNNNQTNNGGLINIVDPNFLKYQEFLWNTTYGAQNYDYQPDLFQFNFMGYSGRFIIVNDNGILKPKLLSSSQKIKIELGYDNSTFNLTSFTITAPNGYQFVFGNGAIETTRSYGRKSGQSQSGSTISDDINSFKENVYTSSWHLTTIKSPSNYTVCTFNYQDKVVNYSSPKSIQKARTLDSPSLFNMYFLPTNANAGYNASFVPPASMVTWNVLQVGTKKLKDVIFRDGSKVVFKIKDGHPEQDNSTGCVLDKIEVYDVQNVKNKEFNFQYKTTSKNRLFLTNVIEKAGTKLLSYNLTYNNEEALPGYDSLEKDRWGYYKYSTLTTTGLQFTQTDLALGSGSATTGLLSGITLPTGGTKEFTFEPHEFSFLGNVLVDPKDIDENYEEVTGINTTTLRHSPINTGISNSTLLQLPNDTKVTLYLSNLTGNNNDINNHYLEFVPTNSSLNTIQIHDLRTSSVQVNLKQGTYQVRLNSPAYIPTPEGSTGEGGLQLDDRFSNSLGSTTPITTNSQSNGSGEVSVRLTLRYVKYLGAVVKHKTGGGFRIKEIRFMDGADQKTKVNYSYSLSDAATKTQYNISENSYSSGSFDGALGTTRKSIKEIRASLRDENVFGGQGFEVPPCAGSIHDLSFLVERFGRTVEASMSKGNYVGYKNVEVYQENNGKTVMLYTNAIDYPTYDAVFYEDIIPSYYNNPNKDLDFKRGNLLESTAFNQSGEKVTKTINNYDYQILASERYFFKYSEHESCSSALIYRGNTLSQYKTYLSSQSGCEPCTNPANFIDVRPAYYEYGLPFVNESISEQYFYDASGNQKKVVSSTSYNYSLNNYQPIAVHTTNSKGETLTTSTKYAHEVNNTVLQSLHRINEPVEIETSKRVGTTVTKLSGQKTLYKYFGTDLYLPEVIQTSKGTNVLKDRVVYHNYDNKGNPTEVSKKDGTSVVYIWGYNQTQPIAKIEGVALSAIPTSTITSIQNLSNKDDDRSIDFTGDEGALRLALNNLRTLSSLNTAQITTFTYDPVVGVTSITDPRGETLFYEYDEFNRLKLIRNSEGFIVNDYQYNYKN</sequence>
<comment type="caution">
    <text evidence="2">The sequence shown here is derived from an EMBL/GenBank/DDBJ whole genome shotgun (WGS) entry which is preliminary data.</text>
</comment>
<feature type="chain" id="PRO_5047440190" evidence="1">
    <location>
        <begin position="20"/>
        <end position="1204"/>
    </location>
</feature>
<dbReference type="RefSeq" id="WP_348710911.1">
    <property type="nucleotide sequence ID" value="NZ_CAXIXY010000003.1"/>
</dbReference>
<evidence type="ECO:0000256" key="1">
    <source>
        <dbReference type="SAM" id="SignalP"/>
    </source>
</evidence>
<dbReference type="Gene3D" id="2.180.10.10">
    <property type="entry name" value="RHS repeat-associated core"/>
    <property type="match status" value="1"/>
</dbReference>
<accession>A0ABP1EI98</accession>
<reference evidence="2 3" key="1">
    <citation type="submission" date="2024-05" db="EMBL/GenBank/DDBJ databases">
        <authorList>
            <person name="Duchaud E."/>
        </authorList>
    </citation>
    <scope>NUCLEOTIDE SEQUENCE [LARGE SCALE GENOMIC DNA]</scope>
    <source>
        <strain evidence="2">Ena-SAMPLE-TAB-13-05-2024-13:56:06:370-140302</strain>
    </source>
</reference>
<evidence type="ECO:0000313" key="3">
    <source>
        <dbReference type="Proteomes" id="UP001497416"/>
    </source>
</evidence>
<evidence type="ECO:0000313" key="2">
    <source>
        <dbReference type="EMBL" id="CAL2080921.1"/>
    </source>
</evidence>
<keyword evidence="3" id="KW-1185">Reference proteome</keyword>
<keyword evidence="1" id="KW-0732">Signal</keyword>